<comment type="caution">
    <text evidence="3">The sequence shown here is derived from an EMBL/GenBank/DDBJ whole genome shotgun (WGS) entry which is preliminary data.</text>
</comment>
<keyword evidence="2" id="KW-1133">Transmembrane helix</keyword>
<organism evidence="3 4">
    <name type="scientific">Euplotes crassus</name>
    <dbReference type="NCBI Taxonomy" id="5936"/>
    <lineage>
        <taxon>Eukaryota</taxon>
        <taxon>Sar</taxon>
        <taxon>Alveolata</taxon>
        <taxon>Ciliophora</taxon>
        <taxon>Intramacronucleata</taxon>
        <taxon>Spirotrichea</taxon>
        <taxon>Hypotrichia</taxon>
        <taxon>Euplotida</taxon>
        <taxon>Euplotidae</taxon>
        <taxon>Moneuplotes</taxon>
    </lineage>
</organism>
<reference evidence="3" key="1">
    <citation type="submission" date="2023-07" db="EMBL/GenBank/DDBJ databases">
        <authorList>
            <consortium name="AG Swart"/>
            <person name="Singh M."/>
            <person name="Singh A."/>
            <person name="Seah K."/>
            <person name="Emmerich C."/>
        </authorList>
    </citation>
    <scope>NUCLEOTIDE SEQUENCE</scope>
    <source>
        <strain evidence="3">DP1</strain>
    </source>
</reference>
<protein>
    <submittedName>
        <fullName evidence="3">Uncharacterized protein</fullName>
    </submittedName>
</protein>
<evidence type="ECO:0000313" key="4">
    <source>
        <dbReference type="Proteomes" id="UP001295684"/>
    </source>
</evidence>
<keyword evidence="2" id="KW-0812">Transmembrane</keyword>
<feature type="compositionally biased region" description="Acidic residues" evidence="1">
    <location>
        <begin position="310"/>
        <end position="332"/>
    </location>
</feature>
<evidence type="ECO:0000256" key="1">
    <source>
        <dbReference type="SAM" id="MobiDB-lite"/>
    </source>
</evidence>
<dbReference type="Proteomes" id="UP001295684">
    <property type="component" value="Unassembled WGS sequence"/>
</dbReference>
<name>A0AAD2D9Z4_EUPCR</name>
<gene>
    <name evidence="3" type="ORF">ECRASSUSDP1_LOCUS26478</name>
</gene>
<dbReference type="AlphaFoldDB" id="A0AAD2D9Z4"/>
<accession>A0AAD2D9Z4</accession>
<evidence type="ECO:0000313" key="3">
    <source>
        <dbReference type="EMBL" id="CAI2384938.1"/>
    </source>
</evidence>
<feature type="compositionally biased region" description="Basic and acidic residues" evidence="1">
    <location>
        <begin position="269"/>
        <end position="309"/>
    </location>
</feature>
<sequence>MESSDSSDLYAWDQALIFEMPHMQNGWQHDNGSNHTRGQGKIQQVDDEGGLSTTGLIIAILVIVFLVGLIAVIIWLKKTRGGNSDFELYNRKITSHNQEDIEVNFEDQRDKGNSKSLLKPGGQRSDYDKGCDNKRINKAFGAAKVREYEKKVDKIKKKKEIISSRDNENKYILEPCKPLTPPIEIEKDKSISVEDQDSHKNLKGYKPHRAKSPLKDNHPPKHNSSASPSSGKFPLPSKPLMNPTIKSPKPIPLPEMSIPPQSQLPWNIDKPDAEFRSNMASKDKQEEFKREVKEEVLERVEEQQRKQEQEKEEEEKDREQEEEEQEDEEKEDEEQRRRYEELLENERNKKLQEEERKSLVKQCKGLMRQIDEYSGGVDKFADIRNYPNRKLEKFIEKLEKRLKEYKCKAEIEEDSNDQNIFIINQQENSFSFKPYREINYDLEDLQIIASSKFNYFQNDKQWILPGSVHLKKSLIMLRFKLVWLCFRAFKTQ</sequence>
<keyword evidence="2" id="KW-0472">Membrane</keyword>
<keyword evidence="4" id="KW-1185">Reference proteome</keyword>
<proteinExistence type="predicted"/>
<feature type="transmembrane region" description="Helical" evidence="2">
    <location>
        <begin position="56"/>
        <end position="76"/>
    </location>
</feature>
<evidence type="ECO:0000256" key="2">
    <source>
        <dbReference type="SAM" id="Phobius"/>
    </source>
</evidence>
<feature type="region of interest" description="Disordered" evidence="1">
    <location>
        <begin position="108"/>
        <end position="131"/>
    </location>
</feature>
<dbReference type="EMBL" id="CAMPGE010027295">
    <property type="protein sequence ID" value="CAI2384938.1"/>
    <property type="molecule type" value="Genomic_DNA"/>
</dbReference>
<feature type="compositionally biased region" description="Basic residues" evidence="1">
    <location>
        <begin position="201"/>
        <end position="212"/>
    </location>
</feature>
<feature type="compositionally biased region" description="Basic and acidic residues" evidence="1">
    <location>
        <begin position="184"/>
        <end position="200"/>
    </location>
</feature>
<feature type="region of interest" description="Disordered" evidence="1">
    <location>
        <begin position="183"/>
        <end position="337"/>
    </location>
</feature>